<dbReference type="InterPro" id="IPR040256">
    <property type="entry name" value="At4g02000-like"/>
</dbReference>
<evidence type="ECO:0008006" key="6">
    <source>
        <dbReference type="Google" id="ProtNLM"/>
    </source>
</evidence>
<reference evidence="4 5" key="1">
    <citation type="journal article" date="2020" name="bioRxiv">
        <title>Sequence and annotation of 42 cannabis genomes reveals extensive copy number variation in cannabinoid synthesis and pathogen resistance genes.</title>
        <authorList>
            <person name="Mckernan K.J."/>
            <person name="Helbert Y."/>
            <person name="Kane L.T."/>
            <person name="Ebling H."/>
            <person name="Zhang L."/>
            <person name="Liu B."/>
            <person name="Eaton Z."/>
            <person name="Mclaughlin S."/>
            <person name="Kingan S."/>
            <person name="Baybayan P."/>
            <person name="Concepcion G."/>
            <person name="Jordan M."/>
            <person name="Riva A."/>
            <person name="Barbazuk W."/>
            <person name="Harkins T."/>
        </authorList>
    </citation>
    <scope>NUCLEOTIDE SEQUENCE [LARGE SCALE GENOMIC DNA]</scope>
    <source>
        <strain evidence="5">cv. Jamaican Lion 4</strain>
        <tissue evidence="4">Leaf</tissue>
    </source>
</reference>
<sequence>MEKGSAATIDVPVDMVDMEKGKLLERDSAMEMEMLELFEDITLEDVVLNKACVGKVMGCKDMPASVVKKILMGVWRNIGSWRMKKCGEGVLGFFFETEEDCSYIMDKRPWLVNGMLLNLKPWPVEGEVRVAEFEVARFWVQFHGLPTRCLSDENTAIIAKKAGQFVKTDGKSKVELVRRGYLRCWIDVWITHPFVVGFFLKAEGREESWIQFKYEKLPFLCFTCGKLAHLERICHVPTAMVIPKNGNAVQMYGPWVKNDTGRSNCFSMAGKGVSRYMIELPENALGSRKKERKGSWKRRQGKLNSDGEGSTKGRQEGTETVSMVSRMVHATSSVNDRDRVPVDGTTSQKMSIDRVAGNFGNERVPLPIGPNYLDLPNPDFANAGEDRIPDTGPTLAQTLEIPHSWVCASQRPHNYPDEVPIKWPINDPELQKVFMSLYGWEITNKFQAHPSLITNPPDLSELINHLLGTRKRKAHTWYLPIPSPSHCFIASMNDNETPANHDAGKKFSSDPEACFAMGSTEQGESSKRKTRGKNVSSINSRKKQSSGVSVDFMVNVANRLGFLNVCCIPASGLAGGLCIAWRRIQVTVMETLNLGFKVNVLSMIGCESWILFCIYGPPYGALKQPFWDQMLEKVQECTLPWALMGDLNIILEAKEKIGGRPFQSNEGNILTEFLLNSGGIDVGFVGPPATWQNARNTTQHIRKRLDRAIADSHWCVQFPNASVCHFPIYGSDHAPLCLKVWGDREKLCYPFRFMEVWTSSTECGEVIDRAWTNTVSHHNRLQRKLQNTKKDLKVWNVEKFGYVDCKLKQLKHTLGNRRQITILLHQSQFFLRWEITTYRCSKLTLRSVHSVVDGELAAISLALSTAASKGWSKVAIESDCAEAIRGLQTEQFPGCWGSFSVRRNAKCLWAISNETVARIEISSKEKDTKYLEFLFVYYVDDPLREDHDWELFDRLSPRKSSL</sequence>
<feature type="domain" description="Zinc knuckle CX2CX4HX4C" evidence="3">
    <location>
        <begin position="191"/>
        <end position="235"/>
    </location>
</feature>
<evidence type="ECO:0000259" key="2">
    <source>
        <dbReference type="Pfam" id="PF05695"/>
    </source>
</evidence>
<dbReference type="Proteomes" id="UP000525078">
    <property type="component" value="Unassembled WGS sequence"/>
</dbReference>
<feature type="region of interest" description="Disordered" evidence="1">
    <location>
        <begin position="288"/>
        <end position="321"/>
    </location>
</feature>
<evidence type="ECO:0000256" key="1">
    <source>
        <dbReference type="SAM" id="MobiDB-lite"/>
    </source>
</evidence>
<name>A0A7J6FGH1_CANSA</name>
<dbReference type="AlphaFoldDB" id="A0A7J6FGH1"/>
<dbReference type="Pfam" id="PF05695">
    <property type="entry name" value="Ycf2"/>
    <property type="match status" value="1"/>
</dbReference>
<feature type="domain" description="Ycf2 N-terminal" evidence="2">
    <location>
        <begin position="903"/>
        <end position="960"/>
    </location>
</feature>
<evidence type="ECO:0000313" key="4">
    <source>
        <dbReference type="EMBL" id="KAF4369755.1"/>
    </source>
</evidence>
<feature type="region of interest" description="Disordered" evidence="1">
    <location>
        <begin position="518"/>
        <end position="541"/>
    </location>
</feature>
<dbReference type="EMBL" id="JAATIP010000123">
    <property type="protein sequence ID" value="KAF4369755.1"/>
    <property type="molecule type" value="Genomic_DNA"/>
</dbReference>
<comment type="caution">
    <text evidence="4">The sequence shown here is derived from an EMBL/GenBank/DDBJ whole genome shotgun (WGS) entry which is preliminary data.</text>
</comment>
<evidence type="ECO:0000259" key="3">
    <source>
        <dbReference type="Pfam" id="PF14392"/>
    </source>
</evidence>
<accession>A0A7J6FGH1</accession>
<dbReference type="Pfam" id="PF14392">
    <property type="entry name" value="zf-CCHC_4"/>
    <property type="match status" value="1"/>
</dbReference>
<dbReference type="PANTHER" id="PTHR31286">
    <property type="entry name" value="GLYCINE-RICH CELL WALL STRUCTURAL PROTEIN 1.8-LIKE"/>
    <property type="match status" value="1"/>
</dbReference>
<dbReference type="InterPro" id="IPR025836">
    <property type="entry name" value="Zn_knuckle_CX2CX4HX4C"/>
</dbReference>
<evidence type="ECO:0000313" key="5">
    <source>
        <dbReference type="Proteomes" id="UP000525078"/>
    </source>
</evidence>
<dbReference type="InterPro" id="IPR056777">
    <property type="entry name" value="Ycf2_N"/>
</dbReference>
<proteinExistence type="predicted"/>
<dbReference type="SUPFAM" id="SSF56219">
    <property type="entry name" value="DNase I-like"/>
    <property type="match status" value="1"/>
</dbReference>
<gene>
    <name evidence="4" type="ORF">F8388_018812</name>
</gene>
<dbReference type="Gene3D" id="3.60.10.10">
    <property type="entry name" value="Endonuclease/exonuclease/phosphatase"/>
    <property type="match status" value="1"/>
</dbReference>
<protein>
    <recommendedName>
        <fullName evidence="6">CCHC-type domain-containing protein</fullName>
    </recommendedName>
</protein>
<dbReference type="PANTHER" id="PTHR31286:SF178">
    <property type="entry name" value="DUF4283 DOMAIN-CONTAINING PROTEIN"/>
    <property type="match status" value="1"/>
</dbReference>
<organism evidence="4 5">
    <name type="scientific">Cannabis sativa</name>
    <name type="common">Hemp</name>
    <name type="synonym">Marijuana</name>
    <dbReference type="NCBI Taxonomy" id="3483"/>
    <lineage>
        <taxon>Eukaryota</taxon>
        <taxon>Viridiplantae</taxon>
        <taxon>Streptophyta</taxon>
        <taxon>Embryophyta</taxon>
        <taxon>Tracheophyta</taxon>
        <taxon>Spermatophyta</taxon>
        <taxon>Magnoliopsida</taxon>
        <taxon>eudicotyledons</taxon>
        <taxon>Gunneridae</taxon>
        <taxon>Pentapetalae</taxon>
        <taxon>rosids</taxon>
        <taxon>fabids</taxon>
        <taxon>Rosales</taxon>
        <taxon>Cannabaceae</taxon>
        <taxon>Cannabis</taxon>
    </lineage>
</organism>
<feature type="compositionally biased region" description="Basic residues" evidence="1">
    <location>
        <begin position="288"/>
        <end position="301"/>
    </location>
</feature>
<dbReference type="InterPro" id="IPR036691">
    <property type="entry name" value="Endo/exonu/phosph_ase_sf"/>
</dbReference>